<dbReference type="Proteomes" id="UP000070422">
    <property type="component" value="Unassembled WGS sequence"/>
</dbReference>
<reference evidence="2 3" key="1">
    <citation type="submission" date="2016-01" db="EMBL/GenBank/DDBJ databases">
        <authorList>
            <person name="Oliw E.H."/>
        </authorList>
    </citation>
    <scope>NUCLEOTIDE SEQUENCE [LARGE SCALE GENOMIC DNA]</scope>
    <source>
        <strain evidence="2 3">KA00635</strain>
    </source>
</reference>
<name>A0A133XQA5_9LACT</name>
<evidence type="ECO:0000256" key="1">
    <source>
        <dbReference type="SAM" id="Coils"/>
    </source>
</evidence>
<comment type="caution">
    <text evidence="2">The sequence shown here is derived from an EMBL/GenBank/DDBJ whole genome shotgun (WGS) entry which is preliminary data.</text>
</comment>
<proteinExistence type="predicted"/>
<gene>
    <name evidence="2" type="ORF">HMPREF3187_01765</name>
</gene>
<dbReference type="AlphaFoldDB" id="A0A133XQA5"/>
<dbReference type="STRING" id="87541.AWM71_06765"/>
<organism evidence="2 3">
    <name type="scientific">Aerococcus christensenii</name>
    <dbReference type="NCBI Taxonomy" id="87541"/>
    <lineage>
        <taxon>Bacteria</taxon>
        <taxon>Bacillati</taxon>
        <taxon>Bacillota</taxon>
        <taxon>Bacilli</taxon>
        <taxon>Lactobacillales</taxon>
        <taxon>Aerococcaceae</taxon>
        <taxon>Aerococcus</taxon>
    </lineage>
</organism>
<dbReference type="PATRIC" id="fig|87541.4.peg.1746"/>
<sequence length="185" mass="21754">MKLDEIEKKLNRLIKVREEGLDFFEKNAQKIKDKKEELKDKIKENKKLNKFQEVIELKKELLDLDKQLDLNGEVMQEFSQKSLLSQENTAKFLDEVKKSSKESASALFAELEKKANIKALEEINQKSLQLIERVYDLNNSIKRMSKNKDLIYPSEYRGVTPDYYIEKFLCDGELKVDIEEAKKAM</sequence>
<accession>A0A133XQA5</accession>
<keyword evidence="1" id="KW-0175">Coiled coil</keyword>
<protein>
    <submittedName>
        <fullName evidence="2">Uncharacterized protein</fullName>
    </submittedName>
</protein>
<dbReference type="EMBL" id="LSCQ01000103">
    <property type="protein sequence ID" value="KXB33122.1"/>
    <property type="molecule type" value="Genomic_DNA"/>
</dbReference>
<evidence type="ECO:0000313" key="2">
    <source>
        <dbReference type="EMBL" id="KXB33122.1"/>
    </source>
</evidence>
<evidence type="ECO:0000313" key="3">
    <source>
        <dbReference type="Proteomes" id="UP000070422"/>
    </source>
</evidence>
<dbReference type="RefSeq" id="WP_060937375.1">
    <property type="nucleotide sequence ID" value="NZ_KQ959338.1"/>
</dbReference>
<feature type="coiled-coil region" evidence="1">
    <location>
        <begin position="21"/>
        <end position="51"/>
    </location>
</feature>